<dbReference type="Gene3D" id="1.10.1200.10">
    <property type="entry name" value="ACP-like"/>
    <property type="match status" value="1"/>
</dbReference>
<evidence type="ECO:0000313" key="6">
    <source>
        <dbReference type="Proteomes" id="UP000315648"/>
    </source>
</evidence>
<dbReference type="PROSITE" id="PS00012">
    <property type="entry name" value="PHOSPHOPANTETHEINE"/>
    <property type="match status" value="1"/>
</dbReference>
<dbReference type="PANTHER" id="PTHR30272:SF1">
    <property type="entry name" value="3-HYDROXYACYL-[ACYL-CARRIER-PROTEIN] DEHYDRATASE"/>
    <property type="match status" value="1"/>
</dbReference>
<dbReference type="InterPro" id="IPR036736">
    <property type="entry name" value="ACP-like_sf"/>
</dbReference>
<dbReference type="Gene3D" id="3.10.129.10">
    <property type="entry name" value="Hotdog Thioesterase"/>
    <property type="match status" value="1"/>
</dbReference>
<dbReference type="EMBL" id="VMBG01000002">
    <property type="protein sequence ID" value="TSJ76651.1"/>
    <property type="molecule type" value="Genomic_DNA"/>
</dbReference>
<reference evidence="5 6" key="1">
    <citation type="submission" date="2019-07" db="EMBL/GenBank/DDBJ databases">
        <title>Description of 53C-WASEF.</title>
        <authorList>
            <person name="Pitt A."/>
            <person name="Hahn M.W."/>
        </authorList>
    </citation>
    <scope>NUCLEOTIDE SEQUENCE [LARGE SCALE GENOMIC DNA]</scope>
    <source>
        <strain evidence="5 6">53C-WASEF</strain>
    </source>
</reference>
<dbReference type="InterPro" id="IPR009081">
    <property type="entry name" value="PP-bd_ACP"/>
</dbReference>
<proteinExistence type="predicted"/>
<sequence length="300" mass="32197">MPDTAPLTVTAAPSSAPLFSAEDEAALRESLRRCSSETIEAALIYRKTGDTKQLPTIIIGIFDRFVEPELRPRLAADSDDLRVIEDLGLDSLTMMEVVMLVEDVTQTKIANEELRGLATIGDIKTFVDCRARGVQPPAAAQTLSHEAVLAIMPIQPPFLFIDEARVSATQATATYRITGQEFFLTGHFKDNPVMPASIMLEALGQLGVLHLLAGLPAEEGKVVGTGTIFFASTDGVRCHRVCKPGDVLTLTLKPKRIKAPLATFTGNIRVGQEKAVTAEEITLTFGFVDAPAPVTPAVAS</sequence>
<keyword evidence="3" id="KW-0456">Lyase</keyword>
<evidence type="ECO:0000259" key="4">
    <source>
        <dbReference type="PROSITE" id="PS50075"/>
    </source>
</evidence>
<accession>A0A556QJ63</accession>
<dbReference type="Pfam" id="PF07977">
    <property type="entry name" value="FabA"/>
    <property type="match status" value="1"/>
</dbReference>
<evidence type="ECO:0000256" key="1">
    <source>
        <dbReference type="ARBA" id="ARBA00022450"/>
    </source>
</evidence>
<protein>
    <submittedName>
        <fullName evidence="5">FabA-like domain protein</fullName>
    </submittedName>
</protein>
<organism evidence="5 6">
    <name type="scientific">Rariglobus hedericola</name>
    <dbReference type="NCBI Taxonomy" id="2597822"/>
    <lineage>
        <taxon>Bacteria</taxon>
        <taxon>Pseudomonadati</taxon>
        <taxon>Verrucomicrobiota</taxon>
        <taxon>Opitutia</taxon>
        <taxon>Opitutales</taxon>
        <taxon>Opitutaceae</taxon>
        <taxon>Rariglobus</taxon>
    </lineage>
</organism>
<evidence type="ECO:0000256" key="3">
    <source>
        <dbReference type="ARBA" id="ARBA00023239"/>
    </source>
</evidence>
<feature type="domain" description="Carrier" evidence="4">
    <location>
        <begin position="52"/>
        <end position="131"/>
    </location>
</feature>
<dbReference type="Proteomes" id="UP000315648">
    <property type="component" value="Unassembled WGS sequence"/>
</dbReference>
<dbReference type="SUPFAM" id="SSF54637">
    <property type="entry name" value="Thioesterase/thiol ester dehydrase-isomerase"/>
    <property type="match status" value="1"/>
</dbReference>
<name>A0A556QJ63_9BACT</name>
<keyword evidence="2" id="KW-0597">Phosphoprotein</keyword>
<keyword evidence="1" id="KW-0596">Phosphopantetheine</keyword>
<dbReference type="Pfam" id="PF00550">
    <property type="entry name" value="PP-binding"/>
    <property type="match status" value="1"/>
</dbReference>
<keyword evidence="6" id="KW-1185">Reference proteome</keyword>
<evidence type="ECO:0000313" key="5">
    <source>
        <dbReference type="EMBL" id="TSJ76651.1"/>
    </source>
</evidence>
<evidence type="ECO:0000256" key="2">
    <source>
        <dbReference type="ARBA" id="ARBA00022553"/>
    </source>
</evidence>
<dbReference type="PROSITE" id="PS50075">
    <property type="entry name" value="CARRIER"/>
    <property type="match status" value="1"/>
</dbReference>
<dbReference type="AlphaFoldDB" id="A0A556QJ63"/>
<dbReference type="RefSeq" id="WP_144230408.1">
    <property type="nucleotide sequence ID" value="NZ_CBCRVV010000014.1"/>
</dbReference>
<dbReference type="SUPFAM" id="SSF47336">
    <property type="entry name" value="ACP-like"/>
    <property type="match status" value="1"/>
</dbReference>
<dbReference type="InterPro" id="IPR029069">
    <property type="entry name" value="HotDog_dom_sf"/>
</dbReference>
<dbReference type="OrthoDB" id="9804551at2"/>
<dbReference type="GO" id="GO:0016829">
    <property type="term" value="F:lyase activity"/>
    <property type="evidence" value="ECO:0007669"/>
    <property type="project" value="UniProtKB-KW"/>
</dbReference>
<dbReference type="InterPro" id="IPR006162">
    <property type="entry name" value="Ppantetheine_attach_site"/>
</dbReference>
<dbReference type="PANTHER" id="PTHR30272">
    <property type="entry name" value="3-HYDROXYACYL-[ACYL-CARRIER-PROTEIN] DEHYDRATASE"/>
    <property type="match status" value="1"/>
</dbReference>
<comment type="caution">
    <text evidence="5">The sequence shown here is derived from an EMBL/GenBank/DDBJ whole genome shotgun (WGS) entry which is preliminary data.</text>
</comment>
<dbReference type="InterPro" id="IPR013114">
    <property type="entry name" value="FabA_FabZ"/>
</dbReference>
<gene>
    <name evidence="5" type="ORF">FPL22_11020</name>
</gene>